<dbReference type="EMBL" id="JAROKS010000020">
    <property type="protein sequence ID" value="KAK1791140.1"/>
    <property type="molecule type" value="Genomic_DNA"/>
</dbReference>
<keyword evidence="3" id="KW-1185">Reference proteome</keyword>
<dbReference type="AlphaFoldDB" id="A0AAD8Z1W3"/>
<gene>
    <name evidence="2" type="ORF">P4O66_002173</name>
</gene>
<organism evidence="2 3">
    <name type="scientific">Electrophorus voltai</name>
    <dbReference type="NCBI Taxonomy" id="2609070"/>
    <lineage>
        <taxon>Eukaryota</taxon>
        <taxon>Metazoa</taxon>
        <taxon>Chordata</taxon>
        <taxon>Craniata</taxon>
        <taxon>Vertebrata</taxon>
        <taxon>Euteleostomi</taxon>
        <taxon>Actinopterygii</taxon>
        <taxon>Neopterygii</taxon>
        <taxon>Teleostei</taxon>
        <taxon>Ostariophysi</taxon>
        <taxon>Gymnotiformes</taxon>
        <taxon>Gymnotoidei</taxon>
        <taxon>Gymnotidae</taxon>
        <taxon>Electrophorus</taxon>
    </lineage>
</organism>
<proteinExistence type="predicted"/>
<evidence type="ECO:0008006" key="4">
    <source>
        <dbReference type="Google" id="ProtNLM"/>
    </source>
</evidence>
<protein>
    <recommendedName>
        <fullName evidence="4">PiggyBac transposable element-derived protein domain-containing protein</fullName>
    </recommendedName>
</protein>
<accession>A0AAD8Z1W3</accession>
<feature type="compositionally biased region" description="Basic and acidic residues" evidence="1">
    <location>
        <begin position="95"/>
        <end position="113"/>
    </location>
</feature>
<dbReference type="Proteomes" id="UP001239994">
    <property type="component" value="Unassembled WGS sequence"/>
</dbReference>
<name>A0AAD8Z1W3_9TELE</name>
<evidence type="ECO:0000313" key="2">
    <source>
        <dbReference type="EMBL" id="KAK1791140.1"/>
    </source>
</evidence>
<comment type="caution">
    <text evidence="2">The sequence shown here is derived from an EMBL/GenBank/DDBJ whole genome shotgun (WGS) entry which is preliminary data.</text>
</comment>
<evidence type="ECO:0000256" key="1">
    <source>
        <dbReference type="SAM" id="MobiDB-lite"/>
    </source>
</evidence>
<reference evidence="2" key="1">
    <citation type="submission" date="2023-03" db="EMBL/GenBank/DDBJ databases">
        <title>Electrophorus voltai genome.</title>
        <authorList>
            <person name="Bian C."/>
        </authorList>
    </citation>
    <scope>NUCLEOTIDE SEQUENCE</scope>
    <source>
        <strain evidence="2">CB-2022</strain>
        <tissue evidence="2">Muscle</tissue>
    </source>
</reference>
<evidence type="ECO:0000313" key="3">
    <source>
        <dbReference type="Proteomes" id="UP001239994"/>
    </source>
</evidence>
<feature type="region of interest" description="Disordered" evidence="1">
    <location>
        <begin position="95"/>
        <end position="116"/>
    </location>
</feature>
<sequence>MDQGWPVAVCKVEGHTRCHNVLHCPQSFTVGKLQRRVRNESGTWSTKQIPVPDTVKAYNKFMGGVDMSHKVLLRDTEVQTVVYEAVSTFHRHCGGEQLHHSKGDGTGKKEEAPQPKTLQGGVMFRASWCWENTGIPMGRSYECLFVGSSCPRAETTGVLPCYCM</sequence>